<organism evidence="1">
    <name type="scientific">Brassica oleracea</name>
    <name type="common">Wild cabbage</name>
    <dbReference type="NCBI Taxonomy" id="3712"/>
    <lineage>
        <taxon>Eukaryota</taxon>
        <taxon>Viridiplantae</taxon>
        <taxon>Streptophyta</taxon>
        <taxon>Embryophyta</taxon>
        <taxon>Tracheophyta</taxon>
        <taxon>Spermatophyta</taxon>
        <taxon>Magnoliopsida</taxon>
        <taxon>eudicotyledons</taxon>
        <taxon>Gunneridae</taxon>
        <taxon>Pentapetalae</taxon>
        <taxon>rosids</taxon>
        <taxon>malvids</taxon>
        <taxon>Brassicales</taxon>
        <taxon>Brassicaceae</taxon>
        <taxon>Brassiceae</taxon>
        <taxon>Brassica</taxon>
    </lineage>
</organism>
<reference evidence="1" key="1">
    <citation type="submission" date="2018-11" db="EMBL/GenBank/DDBJ databases">
        <authorList>
            <consortium name="Genoscope - CEA"/>
            <person name="William W."/>
        </authorList>
    </citation>
    <scope>NUCLEOTIDE SEQUENCE</scope>
</reference>
<gene>
    <name evidence="1" type="ORF">BOLC5T32080H</name>
</gene>
<dbReference type="EMBL" id="LR031877">
    <property type="protein sequence ID" value="VDD44533.1"/>
    <property type="molecule type" value="Genomic_DNA"/>
</dbReference>
<sequence>MLTRFTILTGTWLRYGVQTRTCNDLEKADVRLWSRVYCKGNRFNIKQATLLNLLIPHRSEQEDFHYALLEFIRQKLGKWYWKRRQDALSLTTEHSGVLNTCLLFEKR</sequence>
<protein>
    <submittedName>
        <fullName evidence="1">Uncharacterized protein</fullName>
    </submittedName>
</protein>
<dbReference type="AlphaFoldDB" id="A0A3P6EJ02"/>
<evidence type="ECO:0000313" key="1">
    <source>
        <dbReference type="EMBL" id="VDD44533.1"/>
    </source>
</evidence>
<accession>A0A3P6EJ02</accession>
<proteinExistence type="predicted"/>
<name>A0A3P6EJ02_BRAOL</name>